<dbReference type="AlphaFoldDB" id="A0A267FG21"/>
<evidence type="ECO:0000256" key="1">
    <source>
        <dbReference type="ARBA" id="ARBA00004323"/>
    </source>
</evidence>
<proteinExistence type="inferred from homology"/>
<dbReference type="EC" id="2.4.1.-" evidence="11"/>
<evidence type="ECO:0000256" key="10">
    <source>
        <dbReference type="ARBA" id="ARBA00023180"/>
    </source>
</evidence>
<keyword evidence="8 11" id="KW-0333">Golgi apparatus</keyword>
<evidence type="ECO:0000256" key="6">
    <source>
        <dbReference type="ARBA" id="ARBA00022968"/>
    </source>
</evidence>
<evidence type="ECO:0000256" key="5">
    <source>
        <dbReference type="ARBA" id="ARBA00022692"/>
    </source>
</evidence>
<protein>
    <recommendedName>
        <fullName evidence="11">Hexosyltransferase</fullName>
        <ecNumber evidence="11">2.4.1.-</ecNumber>
    </recommendedName>
</protein>
<dbReference type="GO" id="GO:0006493">
    <property type="term" value="P:protein O-linked glycosylation"/>
    <property type="evidence" value="ECO:0007669"/>
    <property type="project" value="TreeGrafter"/>
</dbReference>
<evidence type="ECO:0000256" key="3">
    <source>
        <dbReference type="ARBA" id="ARBA00022676"/>
    </source>
</evidence>
<keyword evidence="7" id="KW-1133">Transmembrane helix</keyword>
<dbReference type="InterPro" id="IPR002659">
    <property type="entry name" value="Glyco_trans_31"/>
</dbReference>
<comment type="subcellular location">
    <subcellularLocation>
        <location evidence="1 11">Golgi apparatus membrane</location>
        <topology evidence="1 11">Single-pass type II membrane protein</topology>
    </subcellularLocation>
</comment>
<evidence type="ECO:0000256" key="11">
    <source>
        <dbReference type="RuleBase" id="RU363063"/>
    </source>
</evidence>
<accession>A0A267FG21</accession>
<evidence type="ECO:0000256" key="8">
    <source>
        <dbReference type="ARBA" id="ARBA00023034"/>
    </source>
</evidence>
<comment type="caution">
    <text evidence="13">The sequence shown here is derived from an EMBL/GenBank/DDBJ whole genome shotgun (WGS) entry which is preliminary data.</text>
</comment>
<comment type="similarity">
    <text evidence="2 11">Belongs to the glycosyltransferase 31 family.</text>
</comment>
<dbReference type="OrthoDB" id="115198at2759"/>
<dbReference type="PANTHER" id="PTHR11214:SF376">
    <property type="entry name" value="HEXOSYLTRANSFERASE"/>
    <property type="match status" value="1"/>
</dbReference>
<keyword evidence="6" id="KW-0735">Signal-anchor</keyword>
<dbReference type="Pfam" id="PF01762">
    <property type="entry name" value="Galactosyl_T"/>
    <property type="match status" value="1"/>
</dbReference>
<evidence type="ECO:0000313" key="13">
    <source>
        <dbReference type="EMBL" id="PAA72735.1"/>
    </source>
</evidence>
<dbReference type="GO" id="GO:0000139">
    <property type="term" value="C:Golgi membrane"/>
    <property type="evidence" value="ECO:0007669"/>
    <property type="project" value="UniProtKB-SubCell"/>
</dbReference>
<feature type="compositionally biased region" description="Low complexity" evidence="12">
    <location>
        <begin position="84"/>
        <end position="122"/>
    </location>
</feature>
<sequence>NCMKQLSICRFIIIDKLDILRNMTESSAVSSMLLLLLLAFRVPCRAASMLAASAEVLPPNKTGRNCGGAFPGIRADAAAPARDAAAAPARDAAAPAPARDAAAPAPARDAAAPARDAAAARAGSPSPVEAFRSRCWRRGFSPTSGRPTDHTPEPFAAAPACRGRLFLVAIVHSAVGNAAKRHLIRRTWASISNIGGRRLATVFVVGRSADQDENRRLNKESEEFGDLVVANFRDHYRNLTYKNLYGIRWALEHCSGVRFVLKTDDDVLVNTFRLVEYISDRLLETRNFFYCMTAKQETRMSDPQYKWFVSPSEWPVQEYPLHCKGLAYLFSADLLGPLHLCAQWRNYFWIDDIFVTGAVAHECLGAALLHWAPGWDFSYLNPSLTGLQLTQAVVFNEFDSEPVPALTVRAWQTILYYS</sequence>
<keyword evidence="9" id="KW-0472">Membrane</keyword>
<evidence type="ECO:0000256" key="7">
    <source>
        <dbReference type="ARBA" id="ARBA00022989"/>
    </source>
</evidence>
<keyword evidence="5" id="KW-0812">Transmembrane</keyword>
<dbReference type="Gene3D" id="3.90.550.50">
    <property type="match status" value="1"/>
</dbReference>
<feature type="region of interest" description="Disordered" evidence="12">
    <location>
        <begin position="84"/>
        <end position="125"/>
    </location>
</feature>
<dbReference type="GO" id="GO:0016758">
    <property type="term" value="F:hexosyltransferase activity"/>
    <property type="evidence" value="ECO:0007669"/>
    <property type="project" value="InterPro"/>
</dbReference>
<keyword evidence="10" id="KW-0325">Glycoprotein</keyword>
<keyword evidence="14" id="KW-1185">Reference proteome</keyword>
<dbReference type="PANTHER" id="PTHR11214">
    <property type="entry name" value="BETA-1,3-N-ACETYLGLUCOSAMINYLTRANSFERASE"/>
    <property type="match status" value="1"/>
</dbReference>
<organism evidence="13 14">
    <name type="scientific">Macrostomum lignano</name>
    <dbReference type="NCBI Taxonomy" id="282301"/>
    <lineage>
        <taxon>Eukaryota</taxon>
        <taxon>Metazoa</taxon>
        <taxon>Spiralia</taxon>
        <taxon>Lophotrochozoa</taxon>
        <taxon>Platyhelminthes</taxon>
        <taxon>Rhabditophora</taxon>
        <taxon>Macrostomorpha</taxon>
        <taxon>Macrostomida</taxon>
        <taxon>Macrostomidae</taxon>
        <taxon>Macrostomum</taxon>
    </lineage>
</organism>
<evidence type="ECO:0000256" key="12">
    <source>
        <dbReference type="SAM" id="MobiDB-lite"/>
    </source>
</evidence>
<evidence type="ECO:0000256" key="2">
    <source>
        <dbReference type="ARBA" id="ARBA00008661"/>
    </source>
</evidence>
<dbReference type="STRING" id="282301.A0A267FG21"/>
<evidence type="ECO:0000256" key="9">
    <source>
        <dbReference type="ARBA" id="ARBA00023136"/>
    </source>
</evidence>
<evidence type="ECO:0000313" key="14">
    <source>
        <dbReference type="Proteomes" id="UP000215902"/>
    </source>
</evidence>
<name>A0A267FG21_9PLAT</name>
<dbReference type="EMBL" id="NIVC01001063">
    <property type="protein sequence ID" value="PAA72735.1"/>
    <property type="molecule type" value="Genomic_DNA"/>
</dbReference>
<keyword evidence="4" id="KW-0808">Transferase</keyword>
<dbReference type="FunFam" id="3.90.550.50:FF:000001">
    <property type="entry name" value="Hexosyltransferase"/>
    <property type="match status" value="1"/>
</dbReference>
<dbReference type="Proteomes" id="UP000215902">
    <property type="component" value="Unassembled WGS sequence"/>
</dbReference>
<feature type="non-terminal residue" evidence="13">
    <location>
        <position position="1"/>
    </location>
</feature>
<evidence type="ECO:0000256" key="4">
    <source>
        <dbReference type="ARBA" id="ARBA00022679"/>
    </source>
</evidence>
<keyword evidence="3 11" id="KW-0328">Glycosyltransferase</keyword>
<gene>
    <name evidence="13" type="ORF">BOX15_Mlig026895g1</name>
</gene>
<reference evidence="13 14" key="1">
    <citation type="submission" date="2017-06" db="EMBL/GenBank/DDBJ databases">
        <title>A platform for efficient transgenesis in Macrostomum lignano, a flatworm model organism for stem cell research.</title>
        <authorList>
            <person name="Berezikov E."/>
        </authorList>
    </citation>
    <scope>NUCLEOTIDE SEQUENCE [LARGE SCALE GENOMIC DNA]</scope>
    <source>
        <strain evidence="13">DV1</strain>
        <tissue evidence="13">Whole organism</tissue>
    </source>
</reference>